<protein>
    <submittedName>
        <fullName evidence="1">Uncharacterized protein</fullName>
    </submittedName>
</protein>
<dbReference type="AlphaFoldDB" id="A0AAV7Q2B8"/>
<name>A0AAV7Q2B8_PLEWA</name>
<evidence type="ECO:0000313" key="2">
    <source>
        <dbReference type="Proteomes" id="UP001066276"/>
    </source>
</evidence>
<gene>
    <name evidence="1" type="ORF">NDU88_001168</name>
</gene>
<sequence length="89" mass="9834">MGDVGEAQVCRCGRLALRESNRRRTAGRVRQAAGWDLKPAAGSRCMPRRLRRSGAALKEGRDVADDRSQLAPADTWRRVWGCGGPEKDK</sequence>
<dbReference type="EMBL" id="JANPWB010000010">
    <property type="protein sequence ID" value="KAJ1134721.1"/>
    <property type="molecule type" value="Genomic_DNA"/>
</dbReference>
<organism evidence="1 2">
    <name type="scientific">Pleurodeles waltl</name>
    <name type="common">Iberian ribbed newt</name>
    <dbReference type="NCBI Taxonomy" id="8319"/>
    <lineage>
        <taxon>Eukaryota</taxon>
        <taxon>Metazoa</taxon>
        <taxon>Chordata</taxon>
        <taxon>Craniata</taxon>
        <taxon>Vertebrata</taxon>
        <taxon>Euteleostomi</taxon>
        <taxon>Amphibia</taxon>
        <taxon>Batrachia</taxon>
        <taxon>Caudata</taxon>
        <taxon>Salamandroidea</taxon>
        <taxon>Salamandridae</taxon>
        <taxon>Pleurodelinae</taxon>
        <taxon>Pleurodeles</taxon>
    </lineage>
</organism>
<keyword evidence="2" id="KW-1185">Reference proteome</keyword>
<accession>A0AAV7Q2B8</accession>
<proteinExistence type="predicted"/>
<dbReference type="Proteomes" id="UP001066276">
    <property type="component" value="Chromosome 6"/>
</dbReference>
<comment type="caution">
    <text evidence="1">The sequence shown here is derived from an EMBL/GenBank/DDBJ whole genome shotgun (WGS) entry which is preliminary data.</text>
</comment>
<reference evidence="1" key="1">
    <citation type="journal article" date="2022" name="bioRxiv">
        <title>Sequencing and chromosome-scale assembly of the giantPleurodeles waltlgenome.</title>
        <authorList>
            <person name="Brown T."/>
            <person name="Elewa A."/>
            <person name="Iarovenko S."/>
            <person name="Subramanian E."/>
            <person name="Araus A.J."/>
            <person name="Petzold A."/>
            <person name="Susuki M."/>
            <person name="Suzuki K.-i.T."/>
            <person name="Hayashi T."/>
            <person name="Toyoda A."/>
            <person name="Oliveira C."/>
            <person name="Osipova E."/>
            <person name="Leigh N.D."/>
            <person name="Simon A."/>
            <person name="Yun M.H."/>
        </authorList>
    </citation>
    <scope>NUCLEOTIDE SEQUENCE</scope>
    <source>
        <strain evidence="1">20211129_DDA</strain>
        <tissue evidence="1">Liver</tissue>
    </source>
</reference>
<evidence type="ECO:0000313" key="1">
    <source>
        <dbReference type="EMBL" id="KAJ1134721.1"/>
    </source>
</evidence>